<organism evidence="1 2">
    <name type="scientific">Pocillopora meandrina</name>
    <dbReference type="NCBI Taxonomy" id="46732"/>
    <lineage>
        <taxon>Eukaryota</taxon>
        <taxon>Metazoa</taxon>
        <taxon>Cnidaria</taxon>
        <taxon>Anthozoa</taxon>
        <taxon>Hexacorallia</taxon>
        <taxon>Scleractinia</taxon>
        <taxon>Astrocoeniina</taxon>
        <taxon>Pocilloporidae</taxon>
        <taxon>Pocillopora</taxon>
    </lineage>
</organism>
<dbReference type="EMBL" id="CALNXJ010000002">
    <property type="protein sequence ID" value="CAH3033557.1"/>
    <property type="molecule type" value="Genomic_DNA"/>
</dbReference>
<comment type="caution">
    <text evidence="1">The sequence shown here is derived from an EMBL/GenBank/DDBJ whole genome shotgun (WGS) entry which is preliminary data.</text>
</comment>
<keyword evidence="2" id="KW-1185">Reference proteome</keyword>
<dbReference type="Proteomes" id="UP001159428">
    <property type="component" value="Unassembled WGS sequence"/>
</dbReference>
<protein>
    <submittedName>
        <fullName evidence="1">Uncharacterized protein</fullName>
    </submittedName>
</protein>
<name>A0AAU9VLU8_9CNID</name>
<reference evidence="1 2" key="1">
    <citation type="submission" date="2022-05" db="EMBL/GenBank/DDBJ databases">
        <authorList>
            <consortium name="Genoscope - CEA"/>
            <person name="William W."/>
        </authorList>
    </citation>
    <scope>NUCLEOTIDE SEQUENCE [LARGE SCALE GENOMIC DNA]</scope>
</reference>
<sequence>MTQYHSYGVTMSDNQEAKLARAFKEKSPTILRLSNDELQTQLKNIEKAITSGESVDDRISKTNSSRCKERRPIAASTLVSLGTKVPLMTNNLTSKVVPGIATNALSSLGNFEMDKILGQGWYNNKSRRGGFLIPQNKIDQLITHWNLLTEKTERTDSISSLIW</sequence>
<accession>A0AAU9VLU8</accession>
<evidence type="ECO:0000313" key="2">
    <source>
        <dbReference type="Proteomes" id="UP001159428"/>
    </source>
</evidence>
<dbReference type="AlphaFoldDB" id="A0AAU9VLU8"/>
<evidence type="ECO:0000313" key="1">
    <source>
        <dbReference type="EMBL" id="CAH3033557.1"/>
    </source>
</evidence>
<proteinExistence type="predicted"/>
<gene>
    <name evidence="1" type="ORF">PMEA_00010146</name>
</gene>